<protein>
    <submittedName>
        <fullName evidence="6">LysR family transcriptional regulator</fullName>
    </submittedName>
</protein>
<dbReference type="Pfam" id="PF00126">
    <property type="entry name" value="HTH_1"/>
    <property type="match status" value="1"/>
</dbReference>
<dbReference type="FunFam" id="1.10.10.10:FF:000001">
    <property type="entry name" value="LysR family transcriptional regulator"/>
    <property type="match status" value="1"/>
</dbReference>
<dbReference type="Pfam" id="PF03466">
    <property type="entry name" value="LysR_substrate"/>
    <property type="match status" value="1"/>
</dbReference>
<proteinExistence type="inferred from homology"/>
<comment type="similarity">
    <text evidence="1">Belongs to the LysR transcriptional regulatory family.</text>
</comment>
<organism evidence="6 7">
    <name type="scientific">Bordetella genomosp. 5</name>
    <dbReference type="NCBI Taxonomy" id="1395608"/>
    <lineage>
        <taxon>Bacteria</taxon>
        <taxon>Pseudomonadati</taxon>
        <taxon>Pseudomonadota</taxon>
        <taxon>Betaproteobacteria</taxon>
        <taxon>Burkholderiales</taxon>
        <taxon>Alcaligenaceae</taxon>
        <taxon>Bordetella</taxon>
    </lineage>
</organism>
<dbReference type="GO" id="GO:0003700">
    <property type="term" value="F:DNA-binding transcription factor activity"/>
    <property type="evidence" value="ECO:0007669"/>
    <property type="project" value="InterPro"/>
</dbReference>
<dbReference type="Gene3D" id="1.10.10.10">
    <property type="entry name" value="Winged helix-like DNA-binding domain superfamily/Winged helix DNA-binding domain"/>
    <property type="match status" value="1"/>
</dbReference>
<dbReference type="PANTHER" id="PTHR30537:SF5">
    <property type="entry name" value="HTH-TYPE TRANSCRIPTIONAL ACTIVATOR TTDR-RELATED"/>
    <property type="match status" value="1"/>
</dbReference>
<keyword evidence="7" id="KW-1185">Reference proteome</keyword>
<dbReference type="InterPro" id="IPR058163">
    <property type="entry name" value="LysR-type_TF_proteobact-type"/>
</dbReference>
<evidence type="ECO:0000313" key="7">
    <source>
        <dbReference type="Proteomes" id="UP000216913"/>
    </source>
</evidence>
<dbReference type="Gene3D" id="3.40.190.290">
    <property type="match status" value="1"/>
</dbReference>
<dbReference type="SUPFAM" id="SSF53850">
    <property type="entry name" value="Periplasmic binding protein-like II"/>
    <property type="match status" value="1"/>
</dbReference>
<evidence type="ECO:0000256" key="1">
    <source>
        <dbReference type="ARBA" id="ARBA00009437"/>
    </source>
</evidence>
<name>A0A261T7L5_9BORD</name>
<dbReference type="InterPro" id="IPR000847">
    <property type="entry name" value="LysR_HTH_N"/>
</dbReference>
<evidence type="ECO:0000259" key="5">
    <source>
        <dbReference type="PROSITE" id="PS50931"/>
    </source>
</evidence>
<dbReference type="PANTHER" id="PTHR30537">
    <property type="entry name" value="HTH-TYPE TRANSCRIPTIONAL REGULATOR"/>
    <property type="match status" value="1"/>
</dbReference>
<dbReference type="PROSITE" id="PS50931">
    <property type="entry name" value="HTH_LYSR"/>
    <property type="match status" value="1"/>
</dbReference>
<evidence type="ECO:0000313" key="6">
    <source>
        <dbReference type="EMBL" id="OZI45618.1"/>
    </source>
</evidence>
<dbReference type="CDD" id="cd08422">
    <property type="entry name" value="PBP2_CrgA_like"/>
    <property type="match status" value="1"/>
</dbReference>
<keyword evidence="3" id="KW-0238">DNA-binding</keyword>
<evidence type="ECO:0000256" key="2">
    <source>
        <dbReference type="ARBA" id="ARBA00023015"/>
    </source>
</evidence>
<dbReference type="InterPro" id="IPR036388">
    <property type="entry name" value="WH-like_DNA-bd_sf"/>
</dbReference>
<dbReference type="InterPro" id="IPR036390">
    <property type="entry name" value="WH_DNA-bd_sf"/>
</dbReference>
<reference evidence="6 7" key="1">
    <citation type="submission" date="2017-05" db="EMBL/GenBank/DDBJ databases">
        <title>Complete and WGS of Bordetella genogroups.</title>
        <authorList>
            <person name="Spilker T."/>
            <person name="LiPuma J."/>
        </authorList>
    </citation>
    <scope>NUCLEOTIDE SEQUENCE [LARGE SCALE GENOMIC DNA]</scope>
    <source>
        <strain evidence="6 7">AU10456</strain>
    </source>
</reference>
<gene>
    <name evidence="6" type="ORF">CAL25_20465</name>
</gene>
<keyword evidence="2" id="KW-0805">Transcription regulation</keyword>
<feature type="domain" description="HTH lysR-type" evidence="5">
    <location>
        <begin position="1"/>
        <end position="59"/>
    </location>
</feature>
<dbReference type="GO" id="GO:0006351">
    <property type="term" value="P:DNA-templated transcription"/>
    <property type="evidence" value="ECO:0007669"/>
    <property type="project" value="TreeGrafter"/>
</dbReference>
<comment type="caution">
    <text evidence="6">The sequence shown here is derived from an EMBL/GenBank/DDBJ whole genome shotgun (WGS) entry which is preliminary data.</text>
</comment>
<dbReference type="AlphaFoldDB" id="A0A261T7L5"/>
<dbReference type="EMBL" id="NEVP01000012">
    <property type="protein sequence ID" value="OZI45618.1"/>
    <property type="molecule type" value="Genomic_DNA"/>
</dbReference>
<keyword evidence="4" id="KW-0804">Transcription</keyword>
<accession>A0A261T7L5</accession>
<evidence type="ECO:0000256" key="3">
    <source>
        <dbReference type="ARBA" id="ARBA00023125"/>
    </source>
</evidence>
<dbReference type="RefSeq" id="WP_170948555.1">
    <property type="nucleotide sequence ID" value="NZ_NEVP01000012.1"/>
</dbReference>
<dbReference type="Proteomes" id="UP000216913">
    <property type="component" value="Unassembled WGS sequence"/>
</dbReference>
<dbReference type="SUPFAM" id="SSF46785">
    <property type="entry name" value="Winged helix' DNA-binding domain"/>
    <property type="match status" value="1"/>
</dbReference>
<sequence>MDTVTAMQTFAKVIELGSFAAAAEKAGLARSVVTRQIAYLEQKYGVRLLNRTTRKLSLTDAGRAFLERIRPILGDLAELDLALQVQGRQPTGRLRVSAPVSFGVLNLGPAIAEYLAAYPQVVIDLDLNDRVVDLVEDGFDVAVRIGPQQDSSLVARPLAPQQLVVCAAPAYLERHGTPREPEALRQHRCLHYSYASTGNDWHFERDGHTHVIRIAPAFRANNGDVLRTAALAGHGIILQPDFLVGDDVRAGRLVPLLTEYRHTPLTMVAVYPHRRLLSPKVRSFVEHLERRFGGAQPGVRPSRAGVQPVESDS</sequence>
<dbReference type="GO" id="GO:0043565">
    <property type="term" value="F:sequence-specific DNA binding"/>
    <property type="evidence" value="ECO:0007669"/>
    <property type="project" value="TreeGrafter"/>
</dbReference>
<dbReference type="InterPro" id="IPR005119">
    <property type="entry name" value="LysR_subst-bd"/>
</dbReference>
<evidence type="ECO:0000256" key="4">
    <source>
        <dbReference type="ARBA" id="ARBA00023163"/>
    </source>
</evidence>
<dbReference type="FunFam" id="3.40.190.290:FF:000001">
    <property type="entry name" value="Transcriptional regulator, LysR family"/>
    <property type="match status" value="1"/>
</dbReference>